<dbReference type="Proteomes" id="UP001187471">
    <property type="component" value="Unassembled WGS sequence"/>
</dbReference>
<dbReference type="GO" id="GO:0005739">
    <property type="term" value="C:mitochondrion"/>
    <property type="evidence" value="ECO:0007669"/>
    <property type="project" value="TreeGrafter"/>
</dbReference>
<protein>
    <recommendedName>
        <fullName evidence="4">RRM domain-containing protein</fullName>
    </recommendedName>
</protein>
<gene>
    <name evidence="5" type="ORF">RJ640_028815</name>
</gene>
<dbReference type="PANTHER" id="PTHR31346:SF11">
    <property type="entry name" value="ORGANELLE RRM DOMAIN-CONTAINING PROTEIN 1, CHLOROPLASTIC"/>
    <property type="match status" value="1"/>
</dbReference>
<evidence type="ECO:0000313" key="5">
    <source>
        <dbReference type="EMBL" id="KAK2969108.1"/>
    </source>
</evidence>
<dbReference type="PANTHER" id="PTHR31346">
    <property type="entry name" value="MULTIPLE ORGANELLAR RNA EDITING FACTOR 2, CHLOROPLASTIC-RELATED-RELATED"/>
    <property type="match status" value="1"/>
</dbReference>
<dbReference type="InterPro" id="IPR012677">
    <property type="entry name" value="Nucleotide-bd_a/b_plait_sf"/>
</dbReference>
<dbReference type="Pfam" id="PF00076">
    <property type="entry name" value="RRM_1"/>
    <property type="match status" value="1"/>
</dbReference>
<name>A0AA88QG35_9ASTE</name>
<dbReference type="GO" id="GO:0016554">
    <property type="term" value="P:cytidine to uridine editing"/>
    <property type="evidence" value="ECO:0007669"/>
    <property type="project" value="InterPro"/>
</dbReference>
<sequence length="405" mass="44811">MEVTLCSSATSLSISPKFSAKPYRYPLKTAISVSKAIRYLNTKPKFKDNNKLPSSISSTLPLTRINAASTSTPITSISPSSTCTGYQRYWMVVMEPPPQEANWKPAVIDYYVKTLEMVLGSEKDAQMCIYDASCDTQFGFCCDIDEELSHEIASLPGVISVRPDPEYNPVKKEYSDFEVQSRQLSSSYTGSSPLFPTGNLKHWLVRMDKAAIGGTTKEQVVDYYVQTLTRVLGSEKDAQMCIYHVSLQSNPGFCCELDDESAQKLAGVPGVLCVQPDEFFESDNKDYGGENLQHSSNSSDSSAPSQPPSIKTKKLFVTGLSFYTSEKTLRAAFEGFGELVEVRIIMDKISKRSKGYAFIEYTTEEAASAALNEMNGKIINGWMIVVDVAKKNPTKYSRGRPRPAI</sequence>
<dbReference type="EMBL" id="JAVXUO010002854">
    <property type="protein sequence ID" value="KAK2969108.1"/>
    <property type="molecule type" value="Genomic_DNA"/>
</dbReference>
<comment type="caution">
    <text evidence="5">The sequence shown here is derived from an EMBL/GenBank/DDBJ whole genome shotgun (WGS) entry which is preliminary data.</text>
</comment>
<feature type="domain" description="RRM" evidence="4">
    <location>
        <begin position="313"/>
        <end position="391"/>
    </location>
</feature>
<dbReference type="GO" id="GO:0080156">
    <property type="term" value="P:mitochondrial mRNA modification"/>
    <property type="evidence" value="ECO:0007669"/>
    <property type="project" value="TreeGrafter"/>
</dbReference>
<dbReference type="SMART" id="SM00360">
    <property type="entry name" value="RRM"/>
    <property type="match status" value="1"/>
</dbReference>
<dbReference type="InterPro" id="IPR000504">
    <property type="entry name" value="RRM_dom"/>
</dbReference>
<reference evidence="5" key="1">
    <citation type="submission" date="2022-12" db="EMBL/GenBank/DDBJ databases">
        <title>Draft genome assemblies for two species of Escallonia (Escalloniales).</title>
        <authorList>
            <person name="Chanderbali A."/>
            <person name="Dervinis C."/>
            <person name="Anghel I."/>
            <person name="Soltis D."/>
            <person name="Soltis P."/>
            <person name="Zapata F."/>
        </authorList>
    </citation>
    <scope>NUCLEOTIDE SEQUENCE</scope>
    <source>
        <strain evidence="5">UCBG92.1500</strain>
        <tissue evidence="5">Leaf</tissue>
    </source>
</reference>
<keyword evidence="2" id="KW-0694">RNA-binding</keyword>
<dbReference type="Gene3D" id="3.30.70.330">
    <property type="match status" value="1"/>
</dbReference>
<dbReference type="AlphaFoldDB" id="A0AA88QG35"/>
<dbReference type="PROSITE" id="PS50102">
    <property type="entry name" value="RRM"/>
    <property type="match status" value="1"/>
</dbReference>
<evidence type="ECO:0000256" key="3">
    <source>
        <dbReference type="SAM" id="MobiDB-lite"/>
    </source>
</evidence>
<evidence type="ECO:0000256" key="2">
    <source>
        <dbReference type="PROSITE-ProRule" id="PRU00176"/>
    </source>
</evidence>
<dbReference type="Pfam" id="PF21864">
    <property type="entry name" value="MORF_dom"/>
    <property type="match status" value="2"/>
</dbReference>
<dbReference type="InterPro" id="IPR054059">
    <property type="entry name" value="MORF/ORRM1/DAG-like_MORF"/>
</dbReference>
<proteinExistence type="predicted"/>
<organism evidence="5 6">
    <name type="scientific">Escallonia rubra</name>
    <dbReference type="NCBI Taxonomy" id="112253"/>
    <lineage>
        <taxon>Eukaryota</taxon>
        <taxon>Viridiplantae</taxon>
        <taxon>Streptophyta</taxon>
        <taxon>Embryophyta</taxon>
        <taxon>Tracheophyta</taxon>
        <taxon>Spermatophyta</taxon>
        <taxon>Magnoliopsida</taxon>
        <taxon>eudicotyledons</taxon>
        <taxon>Gunneridae</taxon>
        <taxon>Pentapetalae</taxon>
        <taxon>asterids</taxon>
        <taxon>campanulids</taxon>
        <taxon>Escalloniales</taxon>
        <taxon>Escalloniaceae</taxon>
        <taxon>Escallonia</taxon>
    </lineage>
</organism>
<dbReference type="InterPro" id="IPR037045">
    <property type="entry name" value="S8pro/Inhibitor_I9_sf"/>
</dbReference>
<feature type="region of interest" description="Disordered" evidence="3">
    <location>
        <begin position="285"/>
        <end position="310"/>
    </location>
</feature>
<dbReference type="GO" id="GO:0003723">
    <property type="term" value="F:RNA binding"/>
    <property type="evidence" value="ECO:0007669"/>
    <property type="project" value="UniProtKB-UniRule"/>
</dbReference>
<keyword evidence="1" id="KW-0809">Transit peptide</keyword>
<dbReference type="InterPro" id="IPR039206">
    <property type="entry name" value="MORF/ORRM1/DAG-like"/>
</dbReference>
<accession>A0AA88QG35</accession>
<evidence type="ECO:0000256" key="1">
    <source>
        <dbReference type="ARBA" id="ARBA00022946"/>
    </source>
</evidence>
<evidence type="ECO:0000259" key="4">
    <source>
        <dbReference type="PROSITE" id="PS50102"/>
    </source>
</evidence>
<evidence type="ECO:0000313" key="6">
    <source>
        <dbReference type="Proteomes" id="UP001187471"/>
    </source>
</evidence>
<dbReference type="SUPFAM" id="SSF54928">
    <property type="entry name" value="RNA-binding domain, RBD"/>
    <property type="match status" value="1"/>
</dbReference>
<dbReference type="InterPro" id="IPR035979">
    <property type="entry name" value="RBD_domain_sf"/>
</dbReference>
<feature type="compositionally biased region" description="Low complexity" evidence="3">
    <location>
        <begin position="295"/>
        <end position="304"/>
    </location>
</feature>
<keyword evidence="6" id="KW-1185">Reference proteome</keyword>
<dbReference type="Gene3D" id="3.30.70.80">
    <property type="entry name" value="Peptidase S8 propeptide/proteinase inhibitor I9"/>
    <property type="match status" value="2"/>
</dbReference>